<protein>
    <submittedName>
        <fullName evidence="2">Uncharacterized protein</fullName>
    </submittedName>
</protein>
<reference evidence="2" key="1">
    <citation type="journal article" date="2023" name="Science">
        <title>Genome structures resolve the early diversification of teleost fishes.</title>
        <authorList>
            <person name="Parey E."/>
            <person name="Louis A."/>
            <person name="Montfort J."/>
            <person name="Bouchez O."/>
            <person name="Roques C."/>
            <person name="Iampietro C."/>
            <person name="Lluch J."/>
            <person name="Castinel A."/>
            <person name="Donnadieu C."/>
            <person name="Desvignes T."/>
            <person name="Floi Bucao C."/>
            <person name="Jouanno E."/>
            <person name="Wen M."/>
            <person name="Mejri S."/>
            <person name="Dirks R."/>
            <person name="Jansen H."/>
            <person name="Henkel C."/>
            <person name="Chen W.J."/>
            <person name="Zahm M."/>
            <person name="Cabau C."/>
            <person name="Klopp C."/>
            <person name="Thompson A.W."/>
            <person name="Robinson-Rechavi M."/>
            <person name="Braasch I."/>
            <person name="Lecointre G."/>
            <person name="Bobe J."/>
            <person name="Postlethwait J.H."/>
            <person name="Berthelot C."/>
            <person name="Roest Crollius H."/>
            <person name="Guiguen Y."/>
        </authorList>
    </citation>
    <scope>NUCLEOTIDE SEQUENCE</scope>
    <source>
        <strain evidence="2">WJC10195</strain>
    </source>
</reference>
<sequence>MDGIFPVQFWDLVFSYNSKEERDHKIKGDNSVMKKGWTRLNLEKGRGGRKNQRQKWKSRPRAQTEGEISQLPVSGGAE</sequence>
<dbReference type="AlphaFoldDB" id="A0A9Q1FQY4"/>
<evidence type="ECO:0000256" key="1">
    <source>
        <dbReference type="SAM" id="MobiDB-lite"/>
    </source>
</evidence>
<name>A0A9Q1FQY4_SYNKA</name>
<keyword evidence="3" id="KW-1185">Reference proteome</keyword>
<evidence type="ECO:0000313" key="2">
    <source>
        <dbReference type="EMBL" id="KAJ8364200.1"/>
    </source>
</evidence>
<accession>A0A9Q1FQY4</accession>
<dbReference type="EMBL" id="JAINUF010000004">
    <property type="protein sequence ID" value="KAJ8364200.1"/>
    <property type="molecule type" value="Genomic_DNA"/>
</dbReference>
<feature type="compositionally biased region" description="Basic residues" evidence="1">
    <location>
        <begin position="47"/>
        <end position="60"/>
    </location>
</feature>
<dbReference type="Proteomes" id="UP001152622">
    <property type="component" value="Chromosome 4"/>
</dbReference>
<comment type="caution">
    <text evidence="2">The sequence shown here is derived from an EMBL/GenBank/DDBJ whole genome shotgun (WGS) entry which is preliminary data.</text>
</comment>
<feature type="region of interest" description="Disordered" evidence="1">
    <location>
        <begin position="38"/>
        <end position="78"/>
    </location>
</feature>
<gene>
    <name evidence="2" type="ORF">SKAU_G00130310</name>
</gene>
<evidence type="ECO:0000313" key="3">
    <source>
        <dbReference type="Proteomes" id="UP001152622"/>
    </source>
</evidence>
<proteinExistence type="predicted"/>
<organism evidence="2 3">
    <name type="scientific">Synaphobranchus kaupii</name>
    <name type="common">Kaup's arrowtooth eel</name>
    <dbReference type="NCBI Taxonomy" id="118154"/>
    <lineage>
        <taxon>Eukaryota</taxon>
        <taxon>Metazoa</taxon>
        <taxon>Chordata</taxon>
        <taxon>Craniata</taxon>
        <taxon>Vertebrata</taxon>
        <taxon>Euteleostomi</taxon>
        <taxon>Actinopterygii</taxon>
        <taxon>Neopterygii</taxon>
        <taxon>Teleostei</taxon>
        <taxon>Anguilliformes</taxon>
        <taxon>Synaphobranchidae</taxon>
        <taxon>Synaphobranchus</taxon>
    </lineage>
</organism>